<feature type="domain" description="NB-ARC" evidence="11">
    <location>
        <begin position="769"/>
        <end position="937"/>
    </location>
</feature>
<keyword evidence="7" id="KW-0677">Repeat</keyword>
<evidence type="ECO:0000256" key="3">
    <source>
        <dbReference type="ARBA" id="ARBA00008894"/>
    </source>
</evidence>
<dbReference type="OrthoDB" id="5970735at2759"/>
<evidence type="ECO:0000313" key="15">
    <source>
        <dbReference type="RefSeq" id="XP_027097911.2"/>
    </source>
</evidence>
<keyword evidence="10" id="KW-0067">ATP-binding</keyword>
<dbReference type="InterPro" id="IPR032675">
    <property type="entry name" value="LRR_dom_sf"/>
</dbReference>
<dbReference type="GO" id="GO:0043531">
    <property type="term" value="F:ADP binding"/>
    <property type="evidence" value="ECO:0007669"/>
    <property type="project" value="InterPro"/>
</dbReference>
<keyword evidence="5" id="KW-0433">Leucine-rich repeat</keyword>
<dbReference type="PANTHER" id="PTHR23155">
    <property type="entry name" value="DISEASE RESISTANCE PROTEIN RP"/>
    <property type="match status" value="1"/>
</dbReference>
<dbReference type="SUPFAM" id="SSF52058">
    <property type="entry name" value="L domain-like"/>
    <property type="match status" value="1"/>
</dbReference>
<dbReference type="Gene3D" id="3.40.50.300">
    <property type="entry name" value="P-loop containing nucleotide triphosphate hydrolases"/>
    <property type="match status" value="1"/>
</dbReference>
<dbReference type="Gene3D" id="3.80.10.10">
    <property type="entry name" value="Ribonuclease Inhibitor"/>
    <property type="match status" value="1"/>
</dbReference>
<dbReference type="GeneID" id="113717317"/>
<evidence type="ECO:0000256" key="4">
    <source>
        <dbReference type="ARBA" id="ARBA00022490"/>
    </source>
</evidence>
<evidence type="ECO:0000256" key="7">
    <source>
        <dbReference type="ARBA" id="ARBA00022737"/>
    </source>
</evidence>
<evidence type="ECO:0000256" key="9">
    <source>
        <dbReference type="ARBA" id="ARBA00022821"/>
    </source>
</evidence>
<evidence type="ECO:0000259" key="11">
    <source>
        <dbReference type="Pfam" id="PF00931"/>
    </source>
</evidence>
<keyword evidence="14" id="KW-1185">Reference proteome</keyword>
<dbReference type="InterPro" id="IPR044974">
    <property type="entry name" value="Disease_R_plants"/>
</dbReference>
<dbReference type="GO" id="GO:0009626">
    <property type="term" value="P:plant-type hypersensitive response"/>
    <property type="evidence" value="ECO:0007669"/>
    <property type="project" value="UniProtKB-KW"/>
</dbReference>
<comment type="function">
    <text evidence="1">Confers resistance to late blight (Phytophthora infestans) races carrying the avirulence gene Avr1. Resistance proteins guard the plant against pathogens that contain an appropriate avirulence protein via an indirect interaction with this avirulence protein. That triggers a defense system including the hypersensitive response, which restricts the pathogen growth.</text>
</comment>
<dbReference type="InterPro" id="IPR058922">
    <property type="entry name" value="WHD_DRP"/>
</dbReference>
<dbReference type="RefSeq" id="XP_027097911.2">
    <property type="nucleotide sequence ID" value="XM_027242110.2"/>
</dbReference>
<organism evidence="14 15">
    <name type="scientific">Coffea arabica</name>
    <name type="common">Arabian coffee</name>
    <dbReference type="NCBI Taxonomy" id="13443"/>
    <lineage>
        <taxon>Eukaryota</taxon>
        <taxon>Viridiplantae</taxon>
        <taxon>Streptophyta</taxon>
        <taxon>Embryophyta</taxon>
        <taxon>Tracheophyta</taxon>
        <taxon>Spermatophyta</taxon>
        <taxon>Magnoliopsida</taxon>
        <taxon>eudicotyledons</taxon>
        <taxon>Gunneridae</taxon>
        <taxon>Pentapetalae</taxon>
        <taxon>asterids</taxon>
        <taxon>lamiids</taxon>
        <taxon>Gentianales</taxon>
        <taxon>Rubiaceae</taxon>
        <taxon>Ixoroideae</taxon>
        <taxon>Gardenieae complex</taxon>
        <taxon>Bertiereae - Coffeeae clade</taxon>
        <taxon>Coffeeae</taxon>
        <taxon>Coffea</taxon>
    </lineage>
</organism>
<name>A0A6P6V5G1_COFAR</name>
<accession>A0A6P6V5G1</accession>
<protein>
    <submittedName>
        <fullName evidence="15">Late blight resistance protein homolog R1A-10</fullName>
    </submittedName>
</protein>
<feature type="domain" description="Disease resistance protein winged helix" evidence="13">
    <location>
        <begin position="1021"/>
        <end position="1091"/>
    </location>
</feature>
<reference evidence="15" key="2">
    <citation type="submission" date="2025-08" db="UniProtKB">
        <authorList>
            <consortium name="RefSeq"/>
        </authorList>
    </citation>
    <scope>IDENTIFICATION</scope>
    <source>
        <tissue evidence="15">Leaves</tissue>
    </source>
</reference>
<dbReference type="InterPro" id="IPR041118">
    <property type="entry name" value="Rx_N"/>
</dbReference>
<gene>
    <name evidence="15" type="primary">LOC113717317</name>
</gene>
<dbReference type="SUPFAM" id="SSF52540">
    <property type="entry name" value="P-loop containing nucleoside triphosphate hydrolases"/>
    <property type="match status" value="1"/>
</dbReference>
<comment type="subcellular location">
    <subcellularLocation>
        <location evidence="2">Cytoplasm</location>
    </subcellularLocation>
</comment>
<evidence type="ECO:0000259" key="13">
    <source>
        <dbReference type="Pfam" id="PF23559"/>
    </source>
</evidence>
<evidence type="ECO:0000256" key="1">
    <source>
        <dbReference type="ARBA" id="ARBA00002074"/>
    </source>
</evidence>
<dbReference type="CDD" id="cd14798">
    <property type="entry name" value="RX-CC_like"/>
    <property type="match status" value="1"/>
</dbReference>
<dbReference type="GO" id="GO:0005524">
    <property type="term" value="F:ATP binding"/>
    <property type="evidence" value="ECO:0007669"/>
    <property type="project" value="UniProtKB-KW"/>
</dbReference>
<dbReference type="InterPro" id="IPR002182">
    <property type="entry name" value="NB-ARC"/>
</dbReference>
<dbReference type="GO" id="GO:0051607">
    <property type="term" value="P:defense response to virus"/>
    <property type="evidence" value="ECO:0007669"/>
    <property type="project" value="UniProtKB-ARBA"/>
</dbReference>
<evidence type="ECO:0000313" key="14">
    <source>
        <dbReference type="Proteomes" id="UP001652660"/>
    </source>
</evidence>
<dbReference type="InterPro" id="IPR027417">
    <property type="entry name" value="P-loop_NTPase"/>
</dbReference>
<dbReference type="Gene3D" id="1.10.10.10">
    <property type="entry name" value="Winged helix-like DNA-binding domain superfamily/Winged helix DNA-binding domain"/>
    <property type="match status" value="1"/>
</dbReference>
<evidence type="ECO:0000256" key="8">
    <source>
        <dbReference type="ARBA" id="ARBA00022741"/>
    </source>
</evidence>
<keyword evidence="8" id="KW-0547">Nucleotide-binding</keyword>
<dbReference type="InterPro" id="IPR042197">
    <property type="entry name" value="Apaf_helical"/>
</dbReference>
<sequence length="1499" mass="171697">MESFGKLIKSENPTCTGVVDSLLAELDIRKRLLLSGQPDDNHQIGILIAEVRLWRMLLIYVAYLSDADMKFGVGRELGSMDRDLDAALKEATNDFRVASKKEGVGKISSDFGADPEKYESMVHKGLTRGDYGVAMSKLQQKLMLFRPQMKAAYERIASNHSFQSHHPLSRSGVCSLFCQNLQQVVRVLYCGKCKMLEYMHLKVETMSKMLKRLQTFISTMVRFSLDLDRDFLTHFGALLVRTAHFCCLCWIDQMEEDKTEELSIMLHDLLKAFKLDTTEVVQLFLKLFRPYSLVKTWTSIPTPVETFVDFLFPEKDPQLETFFKGLEHLIMFVLEVGEPEKSDLKLLIMDITAAISRLGYFGDLFNEIGESTGYIFSTNVSAFFRLLEKIELLRVEVFLDELLKKRISLELLENRIDSFHEGLFYLESYQRYASKWKSKAPKLVWLHIKPVAGKAVSVYKSFHAKSVTEDKFKHELTMLHCKIQLLKTEILLEELLDGNPDLIINGRLRLEELLDGHPNLTVNVKNQMESLDLGLIVLRTYLMGPLEDDEKLILTDAESVARVASLFYYSLLKNDIAEHAVGNFSHVLPKLVRKMDLVNAKIKEIYMPVRRSSKSHFPKTEGFGFIDCLLGDLSELLNSEAGFLVSLRHQVHAVHRDLEFLRSFLSDIKEQYNDRPDLKSFVSSIIQVSLEAEYLIETFVVGNCLRWYHPLWLSDLLEDLNLFKVQATEICTNEHTISIHDVPTSSMNMVSPAKIPMIDEVVIDLTDEKKLIIDRLTAGLPQLDVVSIVGMPGLGKTTLALKAYNDPSVTYQFHARAWCYVSHTYRRRELLLQILGEIVELKDDILEMSDEDLEMKLYQCLKGKRYLIVMDDIWSTEAWYDFQRSFPNDNNGSRILITSRHFDVAVKLKADSTPHPLRLLSDDESWTLLQKKLFYTKKCPNELVIVGKKIAESCRGLPLAVVAISGLLERTDMIPDWWKQVSESICSHIVDDPMTGCMDILELSYRYLPNHLKPCFLYTGVFLEDKNIPVRKLTWLWIAEGFIPNNGLDSKEDVAEGYLRDLIGRSLVTASKRRSLGGVKTCHVHDMLRTLCLQKCEEENFLQWKNGYDELFPSSHMDLDYGVDPNYFCPPISQKYEKRRVSICSKRNHFVMSRPSGPHVQSLLYFATSDLYPRCPYDITFIFDNFKLLKVLDLESINMGSSFPTEVQLLVRLRFLALCGDIDTIPASISNLRVLESLLVKGLKGKVLLPYTLWSMEKLRHVHVNNYAAIALQDSESTSSSQALNLVSLSCPYLLCGKGTEDIMRKLLKLQKLSCVFSELRDDSGKCNHFPVLNFLTELESLNVLYSGRIALPCKFEFPLNLKKLTLSKFRLPWDSISEIGRLPNLEVLKLLSRAFEGKVWEMKGGEFLKLKFLKLDSLNVAQWNASSDHLPQLQHLILRSCRQLKEVPSGFAESCTLEMIEVQLCTHTVEESVKSLQDEQLGMGYELKVLIDHSDMDF</sequence>
<dbReference type="Pfam" id="PF23559">
    <property type="entry name" value="WHD_DRP"/>
    <property type="match status" value="1"/>
</dbReference>
<evidence type="ECO:0000256" key="6">
    <source>
        <dbReference type="ARBA" id="ARBA00022667"/>
    </source>
</evidence>
<keyword evidence="4" id="KW-0963">Cytoplasm</keyword>
<keyword evidence="6" id="KW-0381">Hypersensitive response</keyword>
<comment type="similarity">
    <text evidence="3">Belongs to the disease resistance NB-LRR family.</text>
</comment>
<evidence type="ECO:0000256" key="10">
    <source>
        <dbReference type="ARBA" id="ARBA00022840"/>
    </source>
</evidence>
<evidence type="ECO:0000256" key="2">
    <source>
        <dbReference type="ARBA" id="ARBA00004496"/>
    </source>
</evidence>
<dbReference type="Gene3D" id="1.10.8.430">
    <property type="entry name" value="Helical domain of apoptotic protease-activating factors"/>
    <property type="match status" value="1"/>
</dbReference>
<dbReference type="Pfam" id="PF18052">
    <property type="entry name" value="Rx_N"/>
    <property type="match status" value="1"/>
</dbReference>
<dbReference type="PRINTS" id="PR00364">
    <property type="entry name" value="DISEASERSIST"/>
</dbReference>
<dbReference type="InterPro" id="IPR038005">
    <property type="entry name" value="RX-like_CC"/>
</dbReference>
<dbReference type="InterPro" id="IPR036388">
    <property type="entry name" value="WH-like_DNA-bd_sf"/>
</dbReference>
<dbReference type="Pfam" id="PF00931">
    <property type="entry name" value="NB-ARC"/>
    <property type="match status" value="1"/>
</dbReference>
<dbReference type="PANTHER" id="PTHR23155:SF1152">
    <property type="entry name" value="AAA+ ATPASE DOMAIN-CONTAINING PROTEIN"/>
    <property type="match status" value="1"/>
</dbReference>
<evidence type="ECO:0000256" key="5">
    <source>
        <dbReference type="ARBA" id="ARBA00022614"/>
    </source>
</evidence>
<dbReference type="GO" id="GO:0005737">
    <property type="term" value="C:cytoplasm"/>
    <property type="evidence" value="ECO:0007669"/>
    <property type="project" value="UniProtKB-SubCell"/>
</dbReference>
<reference evidence="14" key="1">
    <citation type="journal article" date="2025" name="Foods">
        <title>Unveiling the Microbial Signatures of Arabica Coffee Cherries: Insights into Ripeness Specific Diversity, Functional Traits, and Implications for Quality and Safety.</title>
        <authorList>
            <consortium name="RefSeq"/>
            <person name="Tenea G.N."/>
            <person name="Cifuentes V."/>
            <person name="Reyes P."/>
            <person name="Cevallos-Vallejos M."/>
        </authorList>
    </citation>
    <scope>NUCLEOTIDE SEQUENCE [LARGE SCALE GENOMIC DNA]</scope>
</reference>
<dbReference type="Gene3D" id="1.20.5.4130">
    <property type="match status" value="1"/>
</dbReference>
<dbReference type="Proteomes" id="UP001652660">
    <property type="component" value="Chromosome 11c"/>
</dbReference>
<evidence type="ECO:0000259" key="12">
    <source>
        <dbReference type="Pfam" id="PF18052"/>
    </source>
</evidence>
<feature type="domain" description="Disease resistance N-terminal" evidence="12">
    <location>
        <begin position="626"/>
        <end position="701"/>
    </location>
</feature>
<keyword evidence="9" id="KW-0611">Plant defense</keyword>
<proteinExistence type="inferred from homology"/>